<dbReference type="SUPFAM" id="SSF53474">
    <property type="entry name" value="alpha/beta-Hydrolases"/>
    <property type="match status" value="1"/>
</dbReference>
<protein>
    <submittedName>
        <fullName evidence="2">Alpha/beta fold hydrolase</fullName>
    </submittedName>
</protein>
<dbReference type="InterPro" id="IPR029058">
    <property type="entry name" value="AB_hydrolase_fold"/>
</dbReference>
<dbReference type="PANTHER" id="PTHR11614">
    <property type="entry name" value="PHOSPHOLIPASE-RELATED"/>
    <property type="match status" value="1"/>
</dbReference>
<sequence>MTDQPPAPGPLPPTARADTTAAADGVPVATYTWLPGDGSPHGWVQIAHGAAEHARRYDRFARRLNAEGWAVIASDHRGHGATAEHTGGLGISATPAWGATVEDLHAVGERARGEQPGLPFVLFGHSMGSQLARDYAQEHGGALDGLILSGTFRSLPGCEPATALAQLSEEVERGGRAAASEFVPDLFAAFNDPLPFRTGYEWLSRDAAEVDAYAADPWCGFPFSAGLALDWVTGSRKINDPVHLARVPRSLPVHVVVGDQDPCNAGMTLVYELLEDFRYLGLSDLSWRAWPGARHEVLNETNREEVTAGLLAWLGRLRG</sequence>
<dbReference type="InterPro" id="IPR051044">
    <property type="entry name" value="MAG_DAG_Lipase"/>
</dbReference>
<accession>A0ABU2L4P1</accession>
<organism evidence="2 3">
    <name type="scientific">Streptomyces boetiae</name>
    <dbReference type="NCBI Taxonomy" id="3075541"/>
    <lineage>
        <taxon>Bacteria</taxon>
        <taxon>Bacillati</taxon>
        <taxon>Actinomycetota</taxon>
        <taxon>Actinomycetes</taxon>
        <taxon>Kitasatosporales</taxon>
        <taxon>Streptomycetaceae</taxon>
        <taxon>Streptomyces</taxon>
    </lineage>
</organism>
<evidence type="ECO:0000313" key="2">
    <source>
        <dbReference type="EMBL" id="MDT0306526.1"/>
    </source>
</evidence>
<keyword evidence="2" id="KW-0378">Hydrolase</keyword>
<keyword evidence="3" id="KW-1185">Reference proteome</keyword>
<evidence type="ECO:0000313" key="3">
    <source>
        <dbReference type="Proteomes" id="UP001183388"/>
    </source>
</evidence>
<dbReference type="Pfam" id="PF12146">
    <property type="entry name" value="Hydrolase_4"/>
    <property type="match status" value="1"/>
</dbReference>
<dbReference type="InterPro" id="IPR022742">
    <property type="entry name" value="Hydrolase_4"/>
</dbReference>
<dbReference type="Proteomes" id="UP001183388">
    <property type="component" value="Unassembled WGS sequence"/>
</dbReference>
<gene>
    <name evidence="2" type="ORF">RM780_06075</name>
</gene>
<reference evidence="3" key="1">
    <citation type="submission" date="2023-07" db="EMBL/GenBank/DDBJ databases">
        <title>30 novel species of actinomycetes from the DSMZ collection.</title>
        <authorList>
            <person name="Nouioui I."/>
        </authorList>
    </citation>
    <scope>NUCLEOTIDE SEQUENCE [LARGE SCALE GENOMIC DNA]</scope>
    <source>
        <strain evidence="3">DSM 44917</strain>
    </source>
</reference>
<dbReference type="GO" id="GO:0016787">
    <property type="term" value="F:hydrolase activity"/>
    <property type="evidence" value="ECO:0007669"/>
    <property type="project" value="UniProtKB-KW"/>
</dbReference>
<comment type="caution">
    <text evidence="2">The sequence shown here is derived from an EMBL/GenBank/DDBJ whole genome shotgun (WGS) entry which is preliminary data.</text>
</comment>
<name>A0ABU2L4P1_9ACTN</name>
<dbReference type="RefSeq" id="WP_311629455.1">
    <property type="nucleotide sequence ID" value="NZ_JAVREN010000006.1"/>
</dbReference>
<dbReference type="Gene3D" id="3.40.50.1820">
    <property type="entry name" value="alpha/beta hydrolase"/>
    <property type="match status" value="1"/>
</dbReference>
<feature type="domain" description="Serine aminopeptidase S33" evidence="1">
    <location>
        <begin position="39"/>
        <end position="302"/>
    </location>
</feature>
<proteinExistence type="predicted"/>
<dbReference type="EMBL" id="JAVREN010000006">
    <property type="protein sequence ID" value="MDT0306526.1"/>
    <property type="molecule type" value="Genomic_DNA"/>
</dbReference>
<evidence type="ECO:0000259" key="1">
    <source>
        <dbReference type="Pfam" id="PF12146"/>
    </source>
</evidence>